<dbReference type="AlphaFoldDB" id="A0A1I7XL51"/>
<proteinExistence type="predicted"/>
<organism evidence="1 2">
    <name type="scientific">Heterorhabditis bacteriophora</name>
    <name type="common">Entomopathogenic nematode worm</name>
    <dbReference type="NCBI Taxonomy" id="37862"/>
    <lineage>
        <taxon>Eukaryota</taxon>
        <taxon>Metazoa</taxon>
        <taxon>Ecdysozoa</taxon>
        <taxon>Nematoda</taxon>
        <taxon>Chromadorea</taxon>
        <taxon>Rhabditida</taxon>
        <taxon>Rhabditina</taxon>
        <taxon>Rhabditomorpha</taxon>
        <taxon>Strongyloidea</taxon>
        <taxon>Heterorhabditidae</taxon>
        <taxon>Heterorhabditis</taxon>
    </lineage>
</organism>
<evidence type="ECO:0000313" key="2">
    <source>
        <dbReference type="WBParaSite" id="Hba_18225"/>
    </source>
</evidence>
<reference evidence="2" key="1">
    <citation type="submission" date="2016-11" db="UniProtKB">
        <authorList>
            <consortium name="WormBaseParasite"/>
        </authorList>
    </citation>
    <scope>IDENTIFICATION</scope>
</reference>
<keyword evidence="1" id="KW-1185">Reference proteome</keyword>
<accession>A0A1I7XL51</accession>
<dbReference type="Proteomes" id="UP000095283">
    <property type="component" value="Unplaced"/>
</dbReference>
<evidence type="ECO:0000313" key="1">
    <source>
        <dbReference type="Proteomes" id="UP000095283"/>
    </source>
</evidence>
<name>A0A1I7XL51_HETBA</name>
<dbReference type="WBParaSite" id="Hba_18225">
    <property type="protein sequence ID" value="Hba_18225"/>
    <property type="gene ID" value="Hba_18225"/>
</dbReference>
<sequence>MFYGKYRDIRVCIGLDVDKTSTFCRGKYKTILTCIVYR</sequence>
<protein>
    <submittedName>
        <fullName evidence="2">Transposase</fullName>
    </submittedName>
</protein>